<gene>
    <name evidence="3" type="ORF">PIB30_030467</name>
</gene>
<evidence type="ECO:0000313" key="4">
    <source>
        <dbReference type="Proteomes" id="UP001341840"/>
    </source>
</evidence>
<feature type="transmembrane region" description="Helical" evidence="2">
    <location>
        <begin position="181"/>
        <end position="199"/>
    </location>
</feature>
<keyword evidence="2" id="KW-0812">Transmembrane</keyword>
<proteinExistence type="predicted"/>
<keyword evidence="2" id="KW-0472">Membrane</keyword>
<accession>A0ABU6UAT6</accession>
<feature type="region of interest" description="Disordered" evidence="1">
    <location>
        <begin position="1"/>
        <end position="22"/>
    </location>
</feature>
<name>A0ABU6UAT6_9FABA</name>
<keyword evidence="4" id="KW-1185">Reference proteome</keyword>
<dbReference type="EMBL" id="JASCZI010120956">
    <property type="protein sequence ID" value="MED6158184.1"/>
    <property type="molecule type" value="Genomic_DNA"/>
</dbReference>
<feature type="compositionally biased region" description="Polar residues" evidence="1">
    <location>
        <begin position="7"/>
        <end position="18"/>
    </location>
</feature>
<sequence length="210" mass="22995">MKDHQHQTPLKLSLSARSADSHHAKFKALSSKKSSKITAKNLNAAFTSVSEDSTDSSPISEISYLNLNDDAKTILEEPSSMTLLPSDTPLFEITNNDVAGSGLTVDDCELDGFKFNSVEAEISLSFLKKAKAHLLKSSNVAPHYSKLIDEIFEYVMQDLSTKNLPDDTGCFNKVSSAKIRTVFICFLVWIIVVLFVLFFKSGAPSGLVPT</sequence>
<organism evidence="3 4">
    <name type="scientific">Stylosanthes scabra</name>
    <dbReference type="NCBI Taxonomy" id="79078"/>
    <lineage>
        <taxon>Eukaryota</taxon>
        <taxon>Viridiplantae</taxon>
        <taxon>Streptophyta</taxon>
        <taxon>Embryophyta</taxon>
        <taxon>Tracheophyta</taxon>
        <taxon>Spermatophyta</taxon>
        <taxon>Magnoliopsida</taxon>
        <taxon>eudicotyledons</taxon>
        <taxon>Gunneridae</taxon>
        <taxon>Pentapetalae</taxon>
        <taxon>rosids</taxon>
        <taxon>fabids</taxon>
        <taxon>Fabales</taxon>
        <taxon>Fabaceae</taxon>
        <taxon>Papilionoideae</taxon>
        <taxon>50 kb inversion clade</taxon>
        <taxon>dalbergioids sensu lato</taxon>
        <taxon>Dalbergieae</taxon>
        <taxon>Pterocarpus clade</taxon>
        <taxon>Stylosanthes</taxon>
    </lineage>
</organism>
<evidence type="ECO:0000256" key="2">
    <source>
        <dbReference type="SAM" id="Phobius"/>
    </source>
</evidence>
<reference evidence="3 4" key="1">
    <citation type="journal article" date="2023" name="Plants (Basel)">
        <title>Bridging the Gap: Combining Genomics and Transcriptomics Approaches to Understand Stylosanthes scabra, an Orphan Legume from the Brazilian Caatinga.</title>
        <authorList>
            <person name="Ferreira-Neto J.R.C."/>
            <person name="da Silva M.D."/>
            <person name="Binneck E."/>
            <person name="de Melo N.F."/>
            <person name="da Silva R.H."/>
            <person name="de Melo A.L.T.M."/>
            <person name="Pandolfi V."/>
            <person name="Bustamante F.O."/>
            <person name="Brasileiro-Vidal A.C."/>
            <person name="Benko-Iseppon A.M."/>
        </authorList>
    </citation>
    <scope>NUCLEOTIDE SEQUENCE [LARGE SCALE GENOMIC DNA]</scope>
    <source>
        <tissue evidence="3">Leaves</tissue>
    </source>
</reference>
<evidence type="ECO:0000313" key="3">
    <source>
        <dbReference type="EMBL" id="MED6158184.1"/>
    </source>
</evidence>
<protein>
    <submittedName>
        <fullName evidence="3">Uncharacterized protein</fullName>
    </submittedName>
</protein>
<evidence type="ECO:0000256" key="1">
    <source>
        <dbReference type="SAM" id="MobiDB-lite"/>
    </source>
</evidence>
<dbReference type="Proteomes" id="UP001341840">
    <property type="component" value="Unassembled WGS sequence"/>
</dbReference>
<comment type="caution">
    <text evidence="3">The sequence shown here is derived from an EMBL/GenBank/DDBJ whole genome shotgun (WGS) entry which is preliminary data.</text>
</comment>
<keyword evidence="2" id="KW-1133">Transmembrane helix</keyword>